<dbReference type="PANTHER" id="PTHR30237">
    <property type="entry name" value="MURAMOYLTETRAPEPTIDE CARBOXYPEPTIDASE"/>
    <property type="match status" value="1"/>
</dbReference>
<evidence type="ECO:0000313" key="6">
    <source>
        <dbReference type="Proteomes" id="UP000185612"/>
    </source>
</evidence>
<dbReference type="RefSeq" id="WP_073824372.1">
    <property type="nucleotide sequence ID" value="NZ_MQVS01000005.1"/>
</dbReference>
<dbReference type="AlphaFoldDB" id="A0A1Q5PWF0"/>
<protein>
    <submittedName>
        <fullName evidence="5">LD-carboxypeptidase</fullName>
    </submittedName>
</protein>
<name>A0A1Q5PWF0_9ACTO</name>
<dbReference type="InterPro" id="IPR027461">
    <property type="entry name" value="Carboxypeptidase_A_C_sf"/>
</dbReference>
<dbReference type="CDD" id="cd07062">
    <property type="entry name" value="Peptidase_S66_mccF_like"/>
    <property type="match status" value="1"/>
</dbReference>
<dbReference type="InterPro" id="IPR040921">
    <property type="entry name" value="Peptidase_S66C"/>
</dbReference>
<dbReference type="Gene3D" id="3.40.50.10740">
    <property type="entry name" value="Class I glutamine amidotransferase-like"/>
    <property type="match status" value="1"/>
</dbReference>
<dbReference type="InterPro" id="IPR040449">
    <property type="entry name" value="Peptidase_S66_N"/>
</dbReference>
<dbReference type="Pfam" id="PF17676">
    <property type="entry name" value="Peptidase_S66C"/>
    <property type="match status" value="1"/>
</dbReference>
<dbReference type="SUPFAM" id="SSF52317">
    <property type="entry name" value="Class I glutamine amidotransferase-like"/>
    <property type="match status" value="1"/>
</dbReference>
<dbReference type="OrthoDB" id="9807329at2"/>
<feature type="domain" description="LD-carboxypeptidase N-terminal" evidence="3">
    <location>
        <begin position="15"/>
        <end position="130"/>
    </location>
</feature>
<evidence type="ECO:0000256" key="2">
    <source>
        <dbReference type="ARBA" id="ARBA00022801"/>
    </source>
</evidence>
<dbReference type="InterPro" id="IPR003507">
    <property type="entry name" value="S66_fam"/>
</dbReference>
<keyword evidence="5" id="KW-0645">Protease</keyword>
<dbReference type="EMBL" id="MQVS01000005">
    <property type="protein sequence ID" value="OKL51769.1"/>
    <property type="molecule type" value="Genomic_DNA"/>
</dbReference>
<dbReference type="STRING" id="52770.BSZ40_06360"/>
<keyword evidence="2" id="KW-0378">Hydrolase</keyword>
<dbReference type="Gene3D" id="3.50.30.60">
    <property type="entry name" value="LD-carboxypeptidase A C-terminal domain-like"/>
    <property type="match status" value="1"/>
</dbReference>
<evidence type="ECO:0000259" key="4">
    <source>
        <dbReference type="Pfam" id="PF17676"/>
    </source>
</evidence>
<dbReference type="GO" id="GO:0004180">
    <property type="term" value="F:carboxypeptidase activity"/>
    <property type="evidence" value="ECO:0007669"/>
    <property type="project" value="UniProtKB-KW"/>
</dbReference>
<sequence>MDLLSAPKVKPGDQVAVLSPSFAAPGFAPAVHEQAMERLRSEFSLVPVEYPTTRQLGAPPAERARDLLAAFADPSIKAVLATIGGDDQITVLRHLDRDTVRANPKPFLGYSDNTHLHNYLTGCGVASFYGGSTQIHIGAGPAVDAIHAASFRAALYTGETLELTEPGESEDYGHDWLDPRALTEFGQREETEPWQWSGAGYRVAGRAWGGCLEVVNDILAAGHLSLSLADLTGSVLLLETSEEVAPVPVVHRMLRNLGERGILGVVAAVLFARPPVRTFAHTPTMEERQVMRAERYDTLRQVVERYQPEAVVCCGVPFGHTRPQWIVPYGGKLTVDGQARRIWADYS</sequence>
<keyword evidence="6" id="KW-1185">Reference proteome</keyword>
<evidence type="ECO:0000256" key="1">
    <source>
        <dbReference type="ARBA" id="ARBA00010233"/>
    </source>
</evidence>
<dbReference type="SUPFAM" id="SSF141986">
    <property type="entry name" value="LD-carboxypeptidase A C-terminal domain-like"/>
    <property type="match status" value="1"/>
</dbReference>
<dbReference type="Pfam" id="PF02016">
    <property type="entry name" value="Peptidase_S66"/>
    <property type="match status" value="1"/>
</dbReference>
<dbReference type="InterPro" id="IPR027478">
    <property type="entry name" value="LdcA_N"/>
</dbReference>
<evidence type="ECO:0000259" key="3">
    <source>
        <dbReference type="Pfam" id="PF02016"/>
    </source>
</evidence>
<dbReference type="InParanoid" id="A0A1Q5PWF0"/>
<dbReference type="PANTHER" id="PTHR30237:SF4">
    <property type="entry name" value="LD-CARBOXYPEPTIDASE C-TERMINAL DOMAIN-CONTAINING PROTEIN"/>
    <property type="match status" value="1"/>
</dbReference>
<dbReference type="InterPro" id="IPR029062">
    <property type="entry name" value="Class_I_gatase-like"/>
</dbReference>
<keyword evidence="5" id="KW-0121">Carboxypeptidase</keyword>
<feature type="domain" description="LD-carboxypeptidase C-terminal" evidence="4">
    <location>
        <begin position="205"/>
        <end position="335"/>
    </location>
</feature>
<gene>
    <name evidence="5" type="ORF">BSZ40_06360</name>
</gene>
<reference evidence="6" key="1">
    <citation type="submission" date="2016-12" db="EMBL/GenBank/DDBJ databases">
        <authorList>
            <person name="Meng X."/>
        </authorList>
    </citation>
    <scope>NUCLEOTIDE SEQUENCE [LARGE SCALE GENOMIC DNA]</scope>
    <source>
        <strain evidence="6">DSM 20732</strain>
    </source>
</reference>
<proteinExistence type="inferred from homology"/>
<organism evidence="5 6">
    <name type="scientific">Buchananella hordeovulneris</name>
    <dbReference type="NCBI Taxonomy" id="52770"/>
    <lineage>
        <taxon>Bacteria</taxon>
        <taxon>Bacillati</taxon>
        <taxon>Actinomycetota</taxon>
        <taxon>Actinomycetes</taxon>
        <taxon>Actinomycetales</taxon>
        <taxon>Actinomycetaceae</taxon>
        <taxon>Buchananella</taxon>
    </lineage>
</organism>
<comment type="similarity">
    <text evidence="1">Belongs to the peptidase S66 family.</text>
</comment>
<accession>A0A1Q5PWF0</accession>
<comment type="caution">
    <text evidence="5">The sequence shown here is derived from an EMBL/GenBank/DDBJ whole genome shotgun (WGS) entry which is preliminary data.</text>
</comment>
<evidence type="ECO:0000313" key="5">
    <source>
        <dbReference type="EMBL" id="OKL51769.1"/>
    </source>
</evidence>
<dbReference type="Proteomes" id="UP000185612">
    <property type="component" value="Unassembled WGS sequence"/>
</dbReference>